<protein>
    <submittedName>
        <fullName evidence="1">Uncharacterized protein</fullName>
    </submittedName>
</protein>
<accession>A0A286RAN3</accession>
<evidence type="ECO:0000313" key="2">
    <source>
        <dbReference type="Proteomes" id="UP000215086"/>
    </source>
</evidence>
<keyword evidence="2" id="KW-1185">Reference proteome</keyword>
<organism evidence="1 2">
    <name type="scientific">Thermogutta terrifontis</name>
    <dbReference type="NCBI Taxonomy" id="1331910"/>
    <lineage>
        <taxon>Bacteria</taxon>
        <taxon>Pseudomonadati</taxon>
        <taxon>Planctomycetota</taxon>
        <taxon>Planctomycetia</taxon>
        <taxon>Pirellulales</taxon>
        <taxon>Thermoguttaceae</taxon>
        <taxon>Thermogutta</taxon>
    </lineage>
</organism>
<dbReference type="Proteomes" id="UP000215086">
    <property type="component" value="Chromosome"/>
</dbReference>
<sequence>MLVTSVLSEKTFSGGTRLSGPINTARWPIPSPRARQACPSELRRDLFRRDPLRRDPLVGSVLPEKTFSGGACLSGPLFGGTFFGGTRLSGPFVNIRCSIAFRRGLKSRGESGAKAPHSIWSAAIYRRFPVKASAFTTLPMAVFCRNHGSAPLVGAIHEWPNKIGGTCSSRPSFNVGSSVAFRRGLKSRAESGAKAPHSISRRAPLVGRLLSITFGQSAPFRRVPGCVSPWLMAQAGKRETLEYYAEPNRL</sequence>
<name>A0A286RAN3_9BACT</name>
<dbReference type="EMBL" id="CP018477">
    <property type="protein sequence ID" value="ASV73022.1"/>
    <property type="molecule type" value="Genomic_DNA"/>
</dbReference>
<dbReference type="KEGG" id="ttf:THTE_0420"/>
<proteinExistence type="predicted"/>
<reference evidence="1 2" key="1">
    <citation type="journal article" name="Front. Microbiol.">
        <title>Sugar Metabolism of the First Thermophilic Planctomycete Thermogutta terrifontis: Comparative Genomic and Transcriptomic Approaches.</title>
        <authorList>
            <person name="Elcheninov A.G."/>
            <person name="Menzel P."/>
            <person name="Gudbergsdottir S.R."/>
            <person name="Slesarev A.I."/>
            <person name="Kadnikov V.V."/>
            <person name="Krogh A."/>
            <person name="Bonch-Osmolovskaya E.A."/>
            <person name="Peng X."/>
            <person name="Kublanov I.V."/>
        </authorList>
    </citation>
    <scope>NUCLEOTIDE SEQUENCE [LARGE SCALE GENOMIC DNA]</scope>
    <source>
        <strain evidence="1 2">R1</strain>
    </source>
</reference>
<gene>
    <name evidence="1" type="ORF">THTE_0420</name>
</gene>
<evidence type="ECO:0000313" key="1">
    <source>
        <dbReference type="EMBL" id="ASV73022.1"/>
    </source>
</evidence>
<dbReference type="AlphaFoldDB" id="A0A286RAN3"/>